<gene>
    <name evidence="1" type="ORF">POVCU2_0072700</name>
</gene>
<organism evidence="1 2">
    <name type="scientific">Plasmodium ovale curtisi</name>
    <dbReference type="NCBI Taxonomy" id="864141"/>
    <lineage>
        <taxon>Eukaryota</taxon>
        <taxon>Sar</taxon>
        <taxon>Alveolata</taxon>
        <taxon>Apicomplexa</taxon>
        <taxon>Aconoidasida</taxon>
        <taxon>Haemosporida</taxon>
        <taxon>Plasmodiidae</taxon>
        <taxon>Plasmodium</taxon>
        <taxon>Plasmodium (Plasmodium)</taxon>
    </lineage>
</organism>
<accession>A0A1A8WJA2</accession>
<evidence type="ECO:0000313" key="1">
    <source>
        <dbReference type="EMBL" id="SBS92197.1"/>
    </source>
</evidence>
<proteinExistence type="predicted"/>
<sequence length="342" mass="40509">MPGYIVSQCTLDENDLKEKTFDEKWKKDTKFFEFENAVNSNETIDNMEKWLFDFDKKLLNIYMFNPTNELINMQDKRCRDLNYYINYMLYYIPKITKNTQNTADIIDKFQRFIKGIFSSWKNVGPLSKFKCAREHKDYKNTMYLIKDLDDYCENKKVFQKRLETYDYRTCCKYATYVRDKKRSFHDYILRGYITKNDDDFHIEDNFTLKKSGVTFPNVTCNNGKIDESESDELPVAPLNGHLATSQQHMLRETLPEDSFNSSPTKIALTSVSTILGACLSGLYLYRHSFVGSTLRNFQNRNRISNEDTYDDVNRMFTEGTSHYLDTLQENNRFHIAYDPINN</sequence>
<dbReference type="EMBL" id="FLQU01001248">
    <property type="protein sequence ID" value="SBS92197.1"/>
    <property type="molecule type" value="Genomic_DNA"/>
</dbReference>
<reference evidence="2" key="1">
    <citation type="submission" date="2016-05" db="EMBL/GenBank/DDBJ databases">
        <authorList>
            <person name="Naeem Raeece"/>
        </authorList>
    </citation>
    <scope>NUCLEOTIDE SEQUENCE [LARGE SCALE GENOMIC DNA]</scope>
</reference>
<evidence type="ECO:0000313" key="2">
    <source>
        <dbReference type="Proteomes" id="UP000078560"/>
    </source>
</evidence>
<dbReference type="AlphaFoldDB" id="A0A1A8WJA2"/>
<dbReference type="Proteomes" id="UP000078560">
    <property type="component" value="Unassembled WGS sequence"/>
</dbReference>
<protein>
    <submittedName>
        <fullName evidence="1">PIR Superfamily Protein</fullName>
    </submittedName>
</protein>
<name>A0A1A8WJA2_PLAOA</name>